<gene>
    <name evidence="1" type="ORF">K432DRAFT_421503</name>
</gene>
<sequence length="167" mass="19357">MALENAVFQMPEADRCLGLQENSSVLLVAAVERRKVIRENSEFDPERQTVPWVPNRRIPPWNFSIAQWRNQRLTAQLQVISAVPDDWQRLVVARAAVPGWTFENFEMQRLTQQWEQPELVQERVADLMEELNETIDKLPMNQALALWNLLAEADRVGPTAAQQLERV</sequence>
<accession>A0A8E2EL53</accession>
<dbReference type="AlphaFoldDB" id="A0A8E2EL53"/>
<keyword evidence="2" id="KW-1185">Reference proteome</keyword>
<dbReference type="Proteomes" id="UP000250266">
    <property type="component" value="Unassembled WGS sequence"/>
</dbReference>
<name>A0A8E2EL53_9PEZI</name>
<evidence type="ECO:0000313" key="2">
    <source>
        <dbReference type="Proteomes" id="UP000250266"/>
    </source>
</evidence>
<protein>
    <submittedName>
        <fullName evidence="1">Uncharacterized protein</fullName>
    </submittedName>
</protein>
<reference evidence="1 2" key="1">
    <citation type="journal article" date="2016" name="Nat. Commun.">
        <title>Ectomycorrhizal ecology is imprinted in the genome of the dominant symbiotic fungus Cenococcum geophilum.</title>
        <authorList>
            <consortium name="DOE Joint Genome Institute"/>
            <person name="Peter M."/>
            <person name="Kohler A."/>
            <person name="Ohm R.A."/>
            <person name="Kuo A."/>
            <person name="Krutzmann J."/>
            <person name="Morin E."/>
            <person name="Arend M."/>
            <person name="Barry K.W."/>
            <person name="Binder M."/>
            <person name="Choi C."/>
            <person name="Clum A."/>
            <person name="Copeland A."/>
            <person name="Grisel N."/>
            <person name="Haridas S."/>
            <person name="Kipfer T."/>
            <person name="LaButti K."/>
            <person name="Lindquist E."/>
            <person name="Lipzen A."/>
            <person name="Maire R."/>
            <person name="Meier B."/>
            <person name="Mihaltcheva S."/>
            <person name="Molinier V."/>
            <person name="Murat C."/>
            <person name="Poggeler S."/>
            <person name="Quandt C.A."/>
            <person name="Sperisen C."/>
            <person name="Tritt A."/>
            <person name="Tisserant E."/>
            <person name="Crous P.W."/>
            <person name="Henrissat B."/>
            <person name="Nehls U."/>
            <person name="Egli S."/>
            <person name="Spatafora J.W."/>
            <person name="Grigoriev I.V."/>
            <person name="Martin F.M."/>
        </authorList>
    </citation>
    <scope>NUCLEOTIDE SEQUENCE [LARGE SCALE GENOMIC DNA]</scope>
    <source>
        <strain evidence="1 2">CBS 459.81</strain>
    </source>
</reference>
<proteinExistence type="predicted"/>
<evidence type="ECO:0000313" key="1">
    <source>
        <dbReference type="EMBL" id="OCK85811.1"/>
    </source>
</evidence>
<dbReference type="EMBL" id="KV744813">
    <property type="protein sequence ID" value="OCK85811.1"/>
    <property type="molecule type" value="Genomic_DNA"/>
</dbReference>
<organism evidence="1 2">
    <name type="scientific">Lepidopterella palustris CBS 459.81</name>
    <dbReference type="NCBI Taxonomy" id="1314670"/>
    <lineage>
        <taxon>Eukaryota</taxon>
        <taxon>Fungi</taxon>
        <taxon>Dikarya</taxon>
        <taxon>Ascomycota</taxon>
        <taxon>Pezizomycotina</taxon>
        <taxon>Dothideomycetes</taxon>
        <taxon>Pleosporomycetidae</taxon>
        <taxon>Mytilinidiales</taxon>
        <taxon>Argynnaceae</taxon>
        <taxon>Lepidopterella</taxon>
    </lineage>
</organism>